<proteinExistence type="predicted"/>
<sequence>MTEKKDKNQLPDLLLVVVPALLLPALGESLDFNIPEMVLRMVLTVMGVALGGGLYLILQGRPAWLKIGSLLLMTILVFGLIIGLKPAPQEEVLLTCEVCGYQALYEPADICGVCYVELNHATMEEEGYTSRAEMVREEQLLFFATEEGVSFFEPQTYRDEEEVFHKDPDWKPLVSAEEVQAYREE</sequence>
<keyword evidence="1" id="KW-0812">Transmembrane</keyword>
<dbReference type="OrthoDB" id="9983268at2"/>
<protein>
    <submittedName>
        <fullName evidence="2">Uncharacterized protein</fullName>
    </submittedName>
</protein>
<evidence type="ECO:0000313" key="3">
    <source>
        <dbReference type="Proteomes" id="UP000223913"/>
    </source>
</evidence>
<accession>A0A2D0NA88</accession>
<keyword evidence="1" id="KW-0472">Membrane</keyword>
<feature type="transmembrane region" description="Helical" evidence="1">
    <location>
        <begin position="37"/>
        <end position="57"/>
    </location>
</feature>
<keyword evidence="3" id="KW-1185">Reference proteome</keyword>
<evidence type="ECO:0000313" key="2">
    <source>
        <dbReference type="EMBL" id="PHN05431.1"/>
    </source>
</evidence>
<gene>
    <name evidence="2" type="ORF">CRP01_15655</name>
</gene>
<reference evidence="2 3" key="1">
    <citation type="submission" date="2017-10" db="EMBL/GenBank/DDBJ databases">
        <title>The draft genome sequence of Lewinella nigricans NBRC 102662.</title>
        <authorList>
            <person name="Wang K."/>
        </authorList>
    </citation>
    <scope>NUCLEOTIDE SEQUENCE [LARGE SCALE GENOMIC DNA]</scope>
    <source>
        <strain evidence="2 3">NBRC 102662</strain>
    </source>
</reference>
<evidence type="ECO:0000256" key="1">
    <source>
        <dbReference type="SAM" id="Phobius"/>
    </source>
</evidence>
<keyword evidence="1" id="KW-1133">Transmembrane helix</keyword>
<organism evidence="2 3">
    <name type="scientific">Flavilitoribacter nigricans (strain ATCC 23147 / DSM 23189 / NBRC 102662 / NCIMB 1420 / SS-2)</name>
    <name type="common">Lewinella nigricans</name>
    <dbReference type="NCBI Taxonomy" id="1122177"/>
    <lineage>
        <taxon>Bacteria</taxon>
        <taxon>Pseudomonadati</taxon>
        <taxon>Bacteroidota</taxon>
        <taxon>Saprospiria</taxon>
        <taxon>Saprospirales</taxon>
        <taxon>Lewinellaceae</taxon>
        <taxon>Flavilitoribacter</taxon>
    </lineage>
</organism>
<dbReference type="RefSeq" id="WP_099151008.1">
    <property type="nucleotide sequence ID" value="NZ_PDUD01000021.1"/>
</dbReference>
<dbReference type="Proteomes" id="UP000223913">
    <property type="component" value="Unassembled WGS sequence"/>
</dbReference>
<dbReference type="EMBL" id="PDUD01000021">
    <property type="protein sequence ID" value="PHN05431.1"/>
    <property type="molecule type" value="Genomic_DNA"/>
</dbReference>
<comment type="caution">
    <text evidence="2">The sequence shown here is derived from an EMBL/GenBank/DDBJ whole genome shotgun (WGS) entry which is preliminary data.</text>
</comment>
<dbReference type="AlphaFoldDB" id="A0A2D0NA88"/>
<feature type="transmembrane region" description="Helical" evidence="1">
    <location>
        <begin position="64"/>
        <end position="84"/>
    </location>
</feature>
<name>A0A2D0NA88_FLAN2</name>